<evidence type="ECO:0000313" key="4">
    <source>
        <dbReference type="Proteomes" id="UP001321760"/>
    </source>
</evidence>
<feature type="chain" id="PRO_5044001346" description="Cell wall mannoprotein PIR1-like C-terminal domain-containing protein" evidence="1">
    <location>
        <begin position="21"/>
        <end position="269"/>
    </location>
</feature>
<dbReference type="PANTHER" id="PTHR39613:SF1">
    <property type="entry name" value="ANCHORED CELL WALL PROTEIN, PUTATIVE (AFU_ORTHOLOGUE AFUA_4G08960)-RELATED"/>
    <property type="match status" value="1"/>
</dbReference>
<evidence type="ECO:0000259" key="2">
    <source>
        <dbReference type="Pfam" id="PF22799"/>
    </source>
</evidence>
<dbReference type="InterPro" id="IPR054508">
    <property type="entry name" value="PIR1-like_C"/>
</dbReference>
<dbReference type="AlphaFoldDB" id="A0AAV9GRR6"/>
<dbReference type="EMBL" id="MU865930">
    <property type="protein sequence ID" value="KAK4450978.1"/>
    <property type="molecule type" value="Genomic_DNA"/>
</dbReference>
<organism evidence="3 4">
    <name type="scientific">Podospora aff. communis PSN243</name>
    <dbReference type="NCBI Taxonomy" id="3040156"/>
    <lineage>
        <taxon>Eukaryota</taxon>
        <taxon>Fungi</taxon>
        <taxon>Dikarya</taxon>
        <taxon>Ascomycota</taxon>
        <taxon>Pezizomycotina</taxon>
        <taxon>Sordariomycetes</taxon>
        <taxon>Sordariomycetidae</taxon>
        <taxon>Sordariales</taxon>
        <taxon>Podosporaceae</taxon>
        <taxon>Podospora</taxon>
    </lineage>
</organism>
<evidence type="ECO:0000313" key="3">
    <source>
        <dbReference type="EMBL" id="KAK4450978.1"/>
    </source>
</evidence>
<gene>
    <name evidence="3" type="ORF">QBC34DRAFT_447939</name>
</gene>
<protein>
    <recommendedName>
        <fullName evidence="2">Cell wall mannoprotein PIR1-like C-terminal domain-containing protein</fullName>
    </recommendedName>
</protein>
<name>A0AAV9GRR6_9PEZI</name>
<reference evidence="3" key="2">
    <citation type="submission" date="2023-05" db="EMBL/GenBank/DDBJ databases">
        <authorList>
            <consortium name="Lawrence Berkeley National Laboratory"/>
            <person name="Steindorff A."/>
            <person name="Hensen N."/>
            <person name="Bonometti L."/>
            <person name="Westerberg I."/>
            <person name="Brannstrom I.O."/>
            <person name="Guillou S."/>
            <person name="Cros-Aarteil S."/>
            <person name="Calhoun S."/>
            <person name="Haridas S."/>
            <person name="Kuo A."/>
            <person name="Mondo S."/>
            <person name="Pangilinan J."/>
            <person name="Riley R."/>
            <person name="Labutti K."/>
            <person name="Andreopoulos B."/>
            <person name="Lipzen A."/>
            <person name="Chen C."/>
            <person name="Yanf M."/>
            <person name="Daum C."/>
            <person name="Ng V."/>
            <person name="Clum A."/>
            <person name="Ohm R."/>
            <person name="Martin F."/>
            <person name="Silar P."/>
            <person name="Natvig D."/>
            <person name="Lalanne C."/>
            <person name="Gautier V."/>
            <person name="Ament-Velasquez S.L."/>
            <person name="Kruys A."/>
            <person name="Hutchinson M.I."/>
            <person name="Powell A.J."/>
            <person name="Barry K."/>
            <person name="Miller A.N."/>
            <person name="Grigoriev I.V."/>
            <person name="Debuchy R."/>
            <person name="Gladieux P."/>
            <person name="Thoren M.H."/>
            <person name="Johannesson H."/>
        </authorList>
    </citation>
    <scope>NUCLEOTIDE SEQUENCE</scope>
    <source>
        <strain evidence="3">PSN243</strain>
    </source>
</reference>
<keyword evidence="1" id="KW-0732">Signal</keyword>
<dbReference type="PANTHER" id="PTHR39613">
    <property type="entry name" value="ANCHORED CELL WALL PROTEIN, PUTATIVE (AFU_ORTHOLOGUE AFUA_4G08960)-RELATED"/>
    <property type="match status" value="1"/>
</dbReference>
<keyword evidence="4" id="KW-1185">Reference proteome</keyword>
<proteinExistence type="predicted"/>
<evidence type="ECO:0000256" key="1">
    <source>
        <dbReference type="SAM" id="SignalP"/>
    </source>
</evidence>
<comment type="caution">
    <text evidence="3">The sequence shown here is derived from an EMBL/GenBank/DDBJ whole genome shotgun (WGS) entry which is preliminary data.</text>
</comment>
<dbReference type="Pfam" id="PF22799">
    <property type="entry name" value="PIR1-like_C"/>
    <property type="match status" value="1"/>
</dbReference>
<reference evidence="3" key="1">
    <citation type="journal article" date="2023" name="Mol. Phylogenet. Evol.">
        <title>Genome-scale phylogeny and comparative genomics of the fungal order Sordariales.</title>
        <authorList>
            <person name="Hensen N."/>
            <person name="Bonometti L."/>
            <person name="Westerberg I."/>
            <person name="Brannstrom I.O."/>
            <person name="Guillou S."/>
            <person name="Cros-Aarteil S."/>
            <person name="Calhoun S."/>
            <person name="Haridas S."/>
            <person name="Kuo A."/>
            <person name="Mondo S."/>
            <person name="Pangilinan J."/>
            <person name="Riley R."/>
            <person name="LaButti K."/>
            <person name="Andreopoulos B."/>
            <person name="Lipzen A."/>
            <person name="Chen C."/>
            <person name="Yan M."/>
            <person name="Daum C."/>
            <person name="Ng V."/>
            <person name="Clum A."/>
            <person name="Steindorff A."/>
            <person name="Ohm R.A."/>
            <person name="Martin F."/>
            <person name="Silar P."/>
            <person name="Natvig D.O."/>
            <person name="Lalanne C."/>
            <person name="Gautier V."/>
            <person name="Ament-Velasquez S.L."/>
            <person name="Kruys A."/>
            <person name="Hutchinson M.I."/>
            <person name="Powell A.J."/>
            <person name="Barry K."/>
            <person name="Miller A.N."/>
            <person name="Grigoriev I.V."/>
            <person name="Debuchy R."/>
            <person name="Gladieux P."/>
            <person name="Hiltunen Thoren M."/>
            <person name="Johannesson H."/>
        </authorList>
    </citation>
    <scope>NUCLEOTIDE SEQUENCE</scope>
    <source>
        <strain evidence="3">PSN243</strain>
    </source>
</reference>
<dbReference type="Proteomes" id="UP001321760">
    <property type="component" value="Unassembled WGS sequence"/>
</dbReference>
<feature type="domain" description="Cell wall mannoprotein PIR1-like C-terminal" evidence="2">
    <location>
        <begin position="72"/>
        <end position="146"/>
    </location>
</feature>
<sequence length="269" mass="28417">MAKSSRLLFTLGALLTGTLADHGTGADFGSNCCKFTLSSTGEFDCPAGELLDGQIRLNGTYDTSTFCLDSQGGITNSRGFGCIVTDQPTTQIQCDQGKKPTHGFSIGTNNTLLYHGSPSFFACPATDTEYNIYVSPNFGQTKCFPITLQSDGCGAQECPPASTVWQTAWYTQVINQTIMLTQTELVPCSTPPPAVTSTPPAVPSTNATKPCNKSKCHGAPWQNHTSPDAGAGAPGVSTVLPVSSVTTDVVSIETNTTAVVRRKWFKLRG</sequence>
<feature type="signal peptide" evidence="1">
    <location>
        <begin position="1"/>
        <end position="20"/>
    </location>
</feature>
<accession>A0AAV9GRR6</accession>